<dbReference type="SMART" id="SM00245">
    <property type="entry name" value="TSPc"/>
    <property type="match status" value="1"/>
</dbReference>
<dbReference type="InterPro" id="IPR041489">
    <property type="entry name" value="PDZ_6"/>
</dbReference>
<dbReference type="SUPFAM" id="SSF52096">
    <property type="entry name" value="ClpP/crotonase"/>
    <property type="match status" value="1"/>
</dbReference>
<dbReference type="InterPro" id="IPR004447">
    <property type="entry name" value="Peptidase_S41A"/>
</dbReference>
<dbReference type="Gene3D" id="2.30.42.10">
    <property type="match status" value="1"/>
</dbReference>
<evidence type="ECO:0000259" key="6">
    <source>
        <dbReference type="PROSITE" id="PS50106"/>
    </source>
</evidence>
<dbReference type="SUPFAM" id="SSF50156">
    <property type="entry name" value="PDZ domain-like"/>
    <property type="match status" value="1"/>
</dbReference>
<comment type="caution">
    <text evidence="7">The sequence shown here is derived from an EMBL/GenBank/DDBJ whole genome shotgun (WGS) entry which is preliminary data.</text>
</comment>
<evidence type="ECO:0000256" key="1">
    <source>
        <dbReference type="ARBA" id="ARBA00009179"/>
    </source>
</evidence>
<dbReference type="EMBL" id="JAINVZ010000020">
    <property type="protein sequence ID" value="MBY8888003.1"/>
    <property type="molecule type" value="Genomic_DNA"/>
</dbReference>
<evidence type="ECO:0000256" key="4">
    <source>
        <dbReference type="ARBA" id="ARBA00022825"/>
    </source>
</evidence>
<feature type="domain" description="PDZ" evidence="6">
    <location>
        <begin position="118"/>
        <end position="184"/>
    </location>
</feature>
<dbReference type="Gene3D" id="3.90.226.10">
    <property type="entry name" value="2-enoyl-CoA Hydratase, Chain A, domain 1"/>
    <property type="match status" value="1"/>
</dbReference>
<keyword evidence="3" id="KW-0378">Hydrolase</keyword>
<proteinExistence type="inferred from homology"/>
<comment type="similarity">
    <text evidence="1">Belongs to the peptidase S41A family.</text>
</comment>
<dbReference type="RefSeq" id="WP_222980737.1">
    <property type="nucleotide sequence ID" value="NZ_JAINVZ010000020.1"/>
</dbReference>
<dbReference type="Pfam" id="PF03572">
    <property type="entry name" value="Peptidase_S41"/>
    <property type="match status" value="1"/>
</dbReference>
<dbReference type="Pfam" id="PF17820">
    <property type="entry name" value="PDZ_6"/>
    <property type="match status" value="1"/>
</dbReference>
<dbReference type="InterPro" id="IPR001478">
    <property type="entry name" value="PDZ"/>
</dbReference>
<dbReference type="Gene3D" id="3.30.750.44">
    <property type="match status" value="1"/>
</dbReference>
<dbReference type="PROSITE" id="PS50106">
    <property type="entry name" value="PDZ"/>
    <property type="match status" value="1"/>
</dbReference>
<dbReference type="InterPro" id="IPR005151">
    <property type="entry name" value="Tail-specific_protease"/>
</dbReference>
<reference evidence="7 8" key="1">
    <citation type="submission" date="2021-08" db="EMBL/GenBank/DDBJ databases">
        <title>Streptomyces sp. PTM05 isolated from lichen.</title>
        <authorList>
            <person name="Somphong A."/>
            <person name="Phongsopitanun W."/>
            <person name="Tanasupawat S."/>
        </authorList>
    </citation>
    <scope>NUCLEOTIDE SEQUENCE [LARGE SCALE GENOMIC DNA]</scope>
    <source>
        <strain evidence="7 8">Ptm05</strain>
    </source>
</reference>
<sequence length="419" mass="42761">MSGPTTYGPEVYRGPQRIRQGVTLTLVFGAVLATGAATGSIGGHRAAYDGRPGAYGRRAAGSRPAAEPASASGTGLDTAEIARAIDDGRVGPQAAAQLVSRSGDRWSAFYTAQQYEGFQQELNGTYTGVGLWVRRAPDGVVSVSRVQSASPAERAGLRVGDLLTAIDGHPVTGLPVTEVVARLRGVDPADPDDPQDAPAPRPGSTVRLALQRAGRSWTVSLRRAVLPADAVTVTQPEAGVTDIAVDSFVHGVGGQVRAALDHGDHRDGVLLDLRGNSGGLVTEAVATASAFLDGGLVATYDVHGTEHSLYAARGPADTMTPLVVLVDGGTMSAAELLTGALQDRGRAVVVGSRTFGKGSVQMPSTLPDGSAAELTVGHYRTPTGRAVDGVGIRPDVTVGGGQDARAEGEAVLSGLDTGP</sequence>
<evidence type="ECO:0000313" key="7">
    <source>
        <dbReference type="EMBL" id="MBY8888003.1"/>
    </source>
</evidence>
<dbReference type="PANTHER" id="PTHR32060">
    <property type="entry name" value="TAIL-SPECIFIC PROTEASE"/>
    <property type="match status" value="1"/>
</dbReference>
<accession>A0ABS7QYJ4</accession>
<evidence type="ECO:0000256" key="5">
    <source>
        <dbReference type="SAM" id="MobiDB-lite"/>
    </source>
</evidence>
<keyword evidence="2" id="KW-0645">Protease</keyword>
<gene>
    <name evidence="7" type="ORF">K7472_24645</name>
</gene>
<keyword evidence="4" id="KW-0720">Serine protease</keyword>
<evidence type="ECO:0000256" key="3">
    <source>
        <dbReference type="ARBA" id="ARBA00022801"/>
    </source>
</evidence>
<dbReference type="InterPro" id="IPR029045">
    <property type="entry name" value="ClpP/crotonase-like_dom_sf"/>
</dbReference>
<dbReference type="InterPro" id="IPR036034">
    <property type="entry name" value="PDZ_sf"/>
</dbReference>
<name>A0ABS7QYJ4_9ACTN</name>
<organism evidence="7 8">
    <name type="scientific">Streptantibioticus parmotrematis</name>
    <dbReference type="NCBI Taxonomy" id="2873249"/>
    <lineage>
        <taxon>Bacteria</taxon>
        <taxon>Bacillati</taxon>
        <taxon>Actinomycetota</taxon>
        <taxon>Actinomycetes</taxon>
        <taxon>Kitasatosporales</taxon>
        <taxon>Streptomycetaceae</taxon>
        <taxon>Streptantibioticus</taxon>
    </lineage>
</organism>
<dbReference type="CDD" id="cd07560">
    <property type="entry name" value="Peptidase_S41_CPP"/>
    <property type="match status" value="1"/>
</dbReference>
<keyword evidence="8" id="KW-1185">Reference proteome</keyword>
<evidence type="ECO:0000313" key="8">
    <source>
        <dbReference type="Proteomes" id="UP001198565"/>
    </source>
</evidence>
<dbReference type="SMART" id="SM00228">
    <property type="entry name" value="PDZ"/>
    <property type="match status" value="1"/>
</dbReference>
<protein>
    <submittedName>
        <fullName evidence="7">PDZ domain-containing protein</fullName>
    </submittedName>
</protein>
<dbReference type="Proteomes" id="UP001198565">
    <property type="component" value="Unassembled WGS sequence"/>
</dbReference>
<evidence type="ECO:0000256" key="2">
    <source>
        <dbReference type="ARBA" id="ARBA00022670"/>
    </source>
</evidence>
<dbReference type="PANTHER" id="PTHR32060:SF30">
    <property type="entry name" value="CARBOXY-TERMINAL PROCESSING PROTEASE CTPA"/>
    <property type="match status" value="1"/>
</dbReference>
<feature type="region of interest" description="Disordered" evidence="5">
    <location>
        <begin position="185"/>
        <end position="204"/>
    </location>
</feature>